<dbReference type="GO" id="GO:1990904">
    <property type="term" value="C:ribonucleoprotein complex"/>
    <property type="evidence" value="ECO:0007669"/>
    <property type="project" value="UniProtKB-KW"/>
</dbReference>
<evidence type="ECO:0000313" key="5">
    <source>
        <dbReference type="Proteomes" id="UP000052978"/>
    </source>
</evidence>
<protein>
    <submittedName>
        <fullName evidence="4">60S ribosomal protein L4</fullName>
    </submittedName>
</protein>
<keyword evidence="5" id="KW-1185">Reference proteome</keyword>
<evidence type="ECO:0000256" key="1">
    <source>
        <dbReference type="ARBA" id="ARBA00010528"/>
    </source>
</evidence>
<evidence type="ECO:0000313" key="4">
    <source>
        <dbReference type="EMBL" id="EPQ14855.1"/>
    </source>
</evidence>
<dbReference type="InterPro" id="IPR023574">
    <property type="entry name" value="Ribosomal_uL4_dom_sf"/>
</dbReference>
<dbReference type="SUPFAM" id="SSF52166">
    <property type="entry name" value="Ribosomal protein L4"/>
    <property type="match status" value="1"/>
</dbReference>
<name>S7NEK1_MYOBR</name>
<accession>S7NEK1</accession>
<evidence type="ECO:0000256" key="3">
    <source>
        <dbReference type="ARBA" id="ARBA00023274"/>
    </source>
</evidence>
<evidence type="ECO:0000256" key="2">
    <source>
        <dbReference type="ARBA" id="ARBA00022980"/>
    </source>
</evidence>
<comment type="similarity">
    <text evidence="1">Belongs to the universal ribosomal protein uL4 family.</text>
</comment>
<dbReference type="Gene3D" id="3.40.1370.10">
    <property type="match status" value="1"/>
</dbReference>
<organism evidence="4 5">
    <name type="scientific">Myotis brandtii</name>
    <name type="common">Brandt's bat</name>
    <dbReference type="NCBI Taxonomy" id="109478"/>
    <lineage>
        <taxon>Eukaryota</taxon>
        <taxon>Metazoa</taxon>
        <taxon>Chordata</taxon>
        <taxon>Craniata</taxon>
        <taxon>Vertebrata</taxon>
        <taxon>Euteleostomi</taxon>
        <taxon>Mammalia</taxon>
        <taxon>Eutheria</taxon>
        <taxon>Laurasiatheria</taxon>
        <taxon>Chiroptera</taxon>
        <taxon>Yangochiroptera</taxon>
        <taxon>Vespertilionidae</taxon>
        <taxon>Myotis</taxon>
    </lineage>
</organism>
<keyword evidence="2 4" id="KW-0689">Ribosomal protein</keyword>
<keyword evidence="3" id="KW-0687">Ribonucleoprotein</keyword>
<gene>
    <name evidence="4" type="ORF">D623_10018990</name>
</gene>
<reference evidence="4 5" key="1">
    <citation type="journal article" date="2013" name="Nat. Commun.">
        <title>Genome analysis reveals insights into physiology and longevity of the Brandt's bat Myotis brandtii.</title>
        <authorList>
            <person name="Seim I."/>
            <person name="Fang X."/>
            <person name="Xiong Z."/>
            <person name="Lobanov A.V."/>
            <person name="Huang Z."/>
            <person name="Ma S."/>
            <person name="Feng Y."/>
            <person name="Turanov A.A."/>
            <person name="Zhu Y."/>
            <person name="Lenz T.L."/>
            <person name="Gerashchenko M.V."/>
            <person name="Fan D."/>
            <person name="Hee Yim S."/>
            <person name="Yao X."/>
            <person name="Jordan D."/>
            <person name="Xiong Y."/>
            <person name="Ma Y."/>
            <person name="Lyapunov A.N."/>
            <person name="Chen G."/>
            <person name="Kulakova O.I."/>
            <person name="Sun Y."/>
            <person name="Lee S.G."/>
            <person name="Bronson R.T."/>
            <person name="Moskalev A.A."/>
            <person name="Sunyaev S.R."/>
            <person name="Zhang G."/>
            <person name="Krogh A."/>
            <person name="Wang J."/>
            <person name="Gladyshev V.N."/>
        </authorList>
    </citation>
    <scope>NUCLEOTIDE SEQUENCE [LARGE SCALE GENOMIC DNA]</scope>
</reference>
<dbReference type="PANTHER" id="PTHR19431">
    <property type="entry name" value="60S RIBOSOMAL PROTEIN L4"/>
    <property type="match status" value="1"/>
</dbReference>
<dbReference type="AlphaFoldDB" id="S7NEK1"/>
<proteinExistence type="inferred from homology"/>
<dbReference type="Proteomes" id="UP000052978">
    <property type="component" value="Unassembled WGS sequence"/>
</dbReference>
<dbReference type="EMBL" id="KE164067">
    <property type="protein sequence ID" value="EPQ14855.1"/>
    <property type="molecule type" value="Genomic_DNA"/>
</dbReference>
<sequence>MACAHPLISVYSEKGETSGKNVTLPAVFQAPVRPDVENFLHTNLPKTIDQPYAVSELAGHRTGA</sequence>
<dbReference type="GO" id="GO:0003735">
    <property type="term" value="F:structural constituent of ribosome"/>
    <property type="evidence" value="ECO:0007669"/>
    <property type="project" value="InterPro"/>
</dbReference>
<dbReference type="GO" id="GO:0006412">
    <property type="term" value="P:translation"/>
    <property type="evidence" value="ECO:0007669"/>
    <property type="project" value="InterPro"/>
</dbReference>
<dbReference type="InterPro" id="IPR045240">
    <property type="entry name" value="Ribosomal_uL4_euk/arch"/>
</dbReference>
<dbReference type="GO" id="GO:0005840">
    <property type="term" value="C:ribosome"/>
    <property type="evidence" value="ECO:0007669"/>
    <property type="project" value="UniProtKB-KW"/>
</dbReference>